<dbReference type="GO" id="GO:1990904">
    <property type="term" value="C:ribonucleoprotein complex"/>
    <property type="evidence" value="ECO:0007669"/>
    <property type="project" value="UniProtKB-KW"/>
</dbReference>
<organism evidence="7 8">
    <name type="scientific">Corallococcus macrosporus DSM 14697</name>
    <dbReference type="NCBI Taxonomy" id="1189310"/>
    <lineage>
        <taxon>Bacteria</taxon>
        <taxon>Pseudomonadati</taxon>
        <taxon>Myxococcota</taxon>
        <taxon>Myxococcia</taxon>
        <taxon>Myxococcales</taxon>
        <taxon>Cystobacterineae</taxon>
        <taxon>Myxococcaceae</taxon>
        <taxon>Corallococcus</taxon>
    </lineage>
</organism>
<comment type="similarity">
    <text evidence="1 5">Belongs to the universal ribosomal protein uL29 family.</text>
</comment>
<keyword evidence="8" id="KW-1185">Reference proteome</keyword>
<dbReference type="GO" id="GO:0005840">
    <property type="term" value="C:ribosome"/>
    <property type="evidence" value="ECO:0007669"/>
    <property type="project" value="UniProtKB-KW"/>
</dbReference>
<keyword evidence="2 5" id="KW-0689">Ribosomal protein</keyword>
<reference evidence="7 8" key="1">
    <citation type="submission" date="2017-06" db="EMBL/GenBank/DDBJ databases">
        <title>Sequencing and comparative analysis of myxobacterial genomes.</title>
        <authorList>
            <person name="Rupp O."/>
            <person name="Goesmann A."/>
            <person name="Sogaard-Andersen L."/>
        </authorList>
    </citation>
    <scope>NUCLEOTIDE SEQUENCE [LARGE SCALE GENOMIC DNA]</scope>
    <source>
        <strain evidence="7 8">DSM 14697</strain>
    </source>
</reference>
<dbReference type="KEGG" id="mmas:MYMAC_003263"/>
<evidence type="ECO:0000256" key="6">
    <source>
        <dbReference type="SAM" id="MobiDB-lite"/>
    </source>
</evidence>
<dbReference type="GO" id="GO:0003735">
    <property type="term" value="F:structural constituent of ribosome"/>
    <property type="evidence" value="ECO:0007669"/>
    <property type="project" value="InterPro"/>
</dbReference>
<evidence type="ECO:0000313" key="8">
    <source>
        <dbReference type="Proteomes" id="UP000217343"/>
    </source>
</evidence>
<protein>
    <recommendedName>
        <fullName evidence="4 5">Large ribosomal subunit protein uL29</fullName>
    </recommendedName>
</protein>
<evidence type="ECO:0000256" key="1">
    <source>
        <dbReference type="ARBA" id="ARBA00009254"/>
    </source>
</evidence>
<evidence type="ECO:0000256" key="2">
    <source>
        <dbReference type="ARBA" id="ARBA00022980"/>
    </source>
</evidence>
<feature type="region of interest" description="Disordered" evidence="6">
    <location>
        <begin position="41"/>
        <end position="62"/>
    </location>
</feature>
<dbReference type="HAMAP" id="MF_00374">
    <property type="entry name" value="Ribosomal_uL29"/>
    <property type="match status" value="1"/>
</dbReference>
<dbReference type="AlphaFoldDB" id="A0A250JVX0"/>
<dbReference type="EMBL" id="CP022203">
    <property type="protein sequence ID" value="ATB47647.1"/>
    <property type="molecule type" value="Genomic_DNA"/>
</dbReference>
<dbReference type="NCBIfam" id="TIGR00012">
    <property type="entry name" value="L29"/>
    <property type="match status" value="1"/>
</dbReference>
<dbReference type="Gene3D" id="1.10.287.310">
    <property type="match status" value="1"/>
</dbReference>
<dbReference type="SUPFAM" id="SSF46561">
    <property type="entry name" value="Ribosomal protein L29 (L29p)"/>
    <property type="match status" value="1"/>
</dbReference>
<dbReference type="GO" id="GO:0006412">
    <property type="term" value="P:translation"/>
    <property type="evidence" value="ECO:0007669"/>
    <property type="project" value="UniProtKB-UniRule"/>
</dbReference>
<dbReference type="CDD" id="cd00427">
    <property type="entry name" value="Ribosomal_L29_HIP"/>
    <property type="match status" value="1"/>
</dbReference>
<dbReference type="Pfam" id="PF00831">
    <property type="entry name" value="Ribosomal_L29"/>
    <property type="match status" value="1"/>
</dbReference>
<dbReference type="InterPro" id="IPR036049">
    <property type="entry name" value="Ribosomal_uL29_sf"/>
</dbReference>
<evidence type="ECO:0000256" key="3">
    <source>
        <dbReference type="ARBA" id="ARBA00023274"/>
    </source>
</evidence>
<dbReference type="Proteomes" id="UP000217343">
    <property type="component" value="Chromosome"/>
</dbReference>
<name>A0A250JVX0_9BACT</name>
<feature type="compositionally biased region" description="Basic and acidic residues" evidence="6">
    <location>
        <begin position="52"/>
        <end position="62"/>
    </location>
</feature>
<gene>
    <name evidence="5" type="primary">rpmC</name>
    <name evidence="7" type="ORF">MYMAC_003263</name>
</gene>
<sequence length="77" mass="8729">MKTASGRMESEMATAKELKELSADDLKQRAAELRETLFQDQLKRRTGSLDNPAERTTHRRDLARVLTVLTQKTKAQG</sequence>
<dbReference type="InterPro" id="IPR001854">
    <property type="entry name" value="Ribosomal_uL29"/>
</dbReference>
<evidence type="ECO:0000256" key="5">
    <source>
        <dbReference type="HAMAP-Rule" id="MF_00374"/>
    </source>
</evidence>
<proteinExistence type="inferred from homology"/>
<evidence type="ECO:0000256" key="4">
    <source>
        <dbReference type="ARBA" id="ARBA00035204"/>
    </source>
</evidence>
<accession>A0A250JVX0</accession>
<evidence type="ECO:0000313" key="7">
    <source>
        <dbReference type="EMBL" id="ATB47647.1"/>
    </source>
</evidence>
<keyword evidence="3 5" id="KW-0687">Ribonucleoprotein</keyword>